<evidence type="ECO:0000313" key="2">
    <source>
        <dbReference type="EMBL" id="MFC3457603.1"/>
    </source>
</evidence>
<protein>
    <submittedName>
        <fullName evidence="2">MOSC domain-containing protein</fullName>
    </submittedName>
</protein>
<dbReference type="PROSITE" id="PS51340">
    <property type="entry name" value="MOSC"/>
    <property type="match status" value="1"/>
</dbReference>
<dbReference type="InterPro" id="IPR005302">
    <property type="entry name" value="MoCF_Sase_C"/>
</dbReference>
<evidence type="ECO:0000259" key="1">
    <source>
        <dbReference type="PROSITE" id="PS51340"/>
    </source>
</evidence>
<name>A0ABV7PHE1_9BURK</name>
<proteinExistence type="predicted"/>
<dbReference type="InterPro" id="IPR011037">
    <property type="entry name" value="Pyrv_Knase-like_insert_dom_sf"/>
</dbReference>
<accession>A0ABV7PHE1</accession>
<feature type="domain" description="MOSC" evidence="1">
    <location>
        <begin position="19"/>
        <end position="139"/>
    </location>
</feature>
<sequence length="222" mass="23906">MSGALKGLALRAAGSPRREAVDSARAIAGFGLAGDVHAGEQSPRQLLLVGAAAYQDFSLPPHALRENLLLDLDTASLASGTVLHIGSEVQVRLMFQCEACGQLDALRPGLARRIGARRGMLARVLRGGFVHRGDTVRDLGVRMPAWPDDWRERVRRVLDAAPDDAVVEYRQLAQLAGIQSSYCRAFPRLLARLGPHYAAKAVTARSASTARRWDGSGLFAFA</sequence>
<dbReference type="Gene3D" id="2.40.33.20">
    <property type="entry name" value="PK beta-barrel domain-like"/>
    <property type="match status" value="1"/>
</dbReference>
<dbReference type="EMBL" id="JBHRVV010000001">
    <property type="protein sequence ID" value="MFC3457603.1"/>
    <property type="molecule type" value="Genomic_DNA"/>
</dbReference>
<gene>
    <name evidence="2" type="ORF">ACFOPH_05000</name>
</gene>
<dbReference type="Proteomes" id="UP001595665">
    <property type="component" value="Unassembled WGS sequence"/>
</dbReference>
<comment type="caution">
    <text evidence="2">The sequence shown here is derived from an EMBL/GenBank/DDBJ whole genome shotgun (WGS) entry which is preliminary data.</text>
</comment>
<reference evidence="3" key="1">
    <citation type="journal article" date="2019" name="Int. J. Syst. Evol. Microbiol.">
        <title>The Global Catalogue of Microorganisms (GCM) 10K type strain sequencing project: providing services to taxonomists for standard genome sequencing and annotation.</title>
        <authorList>
            <consortium name="The Broad Institute Genomics Platform"/>
            <consortium name="The Broad Institute Genome Sequencing Center for Infectious Disease"/>
            <person name="Wu L."/>
            <person name="Ma J."/>
        </authorList>
    </citation>
    <scope>NUCLEOTIDE SEQUENCE [LARGE SCALE GENOMIC DNA]</scope>
    <source>
        <strain evidence="3">CCM 7480</strain>
    </source>
</reference>
<dbReference type="RefSeq" id="WP_379733926.1">
    <property type="nucleotide sequence ID" value="NZ_JBHRVV010000001.1"/>
</dbReference>
<dbReference type="Pfam" id="PF03473">
    <property type="entry name" value="MOSC"/>
    <property type="match status" value="1"/>
</dbReference>
<evidence type="ECO:0000313" key="3">
    <source>
        <dbReference type="Proteomes" id="UP001595665"/>
    </source>
</evidence>
<organism evidence="2 3">
    <name type="scientific">Massilia haematophila</name>
    <dbReference type="NCBI Taxonomy" id="457923"/>
    <lineage>
        <taxon>Bacteria</taxon>
        <taxon>Pseudomonadati</taxon>
        <taxon>Pseudomonadota</taxon>
        <taxon>Betaproteobacteria</taxon>
        <taxon>Burkholderiales</taxon>
        <taxon>Oxalobacteraceae</taxon>
        <taxon>Telluria group</taxon>
        <taxon>Massilia</taxon>
    </lineage>
</organism>
<keyword evidence="3" id="KW-1185">Reference proteome</keyword>
<dbReference type="SUPFAM" id="SSF50800">
    <property type="entry name" value="PK beta-barrel domain-like"/>
    <property type="match status" value="1"/>
</dbReference>